<keyword evidence="4 7" id="KW-0812">Transmembrane</keyword>
<name>A0A0H4HYF5_9GAMM</name>
<dbReference type="SUPFAM" id="SSF48317">
    <property type="entry name" value="Acid phosphatase/Vanadium-dependent haloperoxidase"/>
    <property type="match status" value="1"/>
</dbReference>
<evidence type="ECO:0000256" key="3">
    <source>
        <dbReference type="ARBA" id="ARBA00022475"/>
    </source>
</evidence>
<feature type="transmembrane region" description="Helical" evidence="7">
    <location>
        <begin position="31"/>
        <end position="51"/>
    </location>
</feature>
<dbReference type="SMART" id="SM00014">
    <property type="entry name" value="acidPPc"/>
    <property type="match status" value="1"/>
</dbReference>
<dbReference type="Pfam" id="PF09335">
    <property type="entry name" value="VTT_dom"/>
    <property type="match status" value="1"/>
</dbReference>
<feature type="transmembrane region" description="Helical" evidence="7">
    <location>
        <begin position="450"/>
        <end position="469"/>
    </location>
</feature>
<dbReference type="STRING" id="330734.ABA45_04185"/>
<keyword evidence="6 7" id="KW-0472">Membrane</keyword>
<dbReference type="InterPro" id="IPR032816">
    <property type="entry name" value="VTT_dom"/>
</dbReference>
<feature type="domain" description="Phosphatidic acid phosphatase type 2/haloperoxidase" evidence="8">
    <location>
        <begin position="325"/>
        <end position="435"/>
    </location>
</feature>
<accession>A0A0H4HYF5</accession>
<dbReference type="KEGG" id="mpq:ABA45_04185"/>
<evidence type="ECO:0000256" key="4">
    <source>
        <dbReference type="ARBA" id="ARBA00022692"/>
    </source>
</evidence>
<evidence type="ECO:0000313" key="10">
    <source>
        <dbReference type="Proteomes" id="UP000036406"/>
    </source>
</evidence>
<dbReference type="Pfam" id="PF01569">
    <property type="entry name" value="PAP2"/>
    <property type="match status" value="1"/>
</dbReference>
<dbReference type="PANTHER" id="PTHR30353">
    <property type="entry name" value="INNER MEMBRANE PROTEIN DEDA-RELATED"/>
    <property type="match status" value="1"/>
</dbReference>
<evidence type="ECO:0000256" key="2">
    <source>
        <dbReference type="ARBA" id="ARBA00010792"/>
    </source>
</evidence>
<dbReference type="CDD" id="cd03392">
    <property type="entry name" value="PAP2_like_2"/>
    <property type="match status" value="1"/>
</dbReference>
<dbReference type="PATRIC" id="fig|330734.3.peg.895"/>
<evidence type="ECO:0000259" key="8">
    <source>
        <dbReference type="SMART" id="SM00014"/>
    </source>
</evidence>
<feature type="transmembrane region" description="Helical" evidence="7">
    <location>
        <begin position="291"/>
        <end position="314"/>
    </location>
</feature>
<dbReference type="InterPro" id="IPR036938">
    <property type="entry name" value="PAP2/HPO_sf"/>
</dbReference>
<evidence type="ECO:0000256" key="1">
    <source>
        <dbReference type="ARBA" id="ARBA00004651"/>
    </source>
</evidence>
<dbReference type="RefSeq" id="WP_048384440.1">
    <property type="nucleotide sequence ID" value="NZ_CP011494.1"/>
</dbReference>
<feature type="transmembrane region" description="Helical" evidence="7">
    <location>
        <begin position="321"/>
        <end position="342"/>
    </location>
</feature>
<dbReference type="InterPro" id="IPR032818">
    <property type="entry name" value="DedA-like"/>
</dbReference>
<protein>
    <submittedName>
        <fullName evidence="9">Phosphoesterase</fullName>
    </submittedName>
</protein>
<dbReference type="PANTHER" id="PTHR30353:SF15">
    <property type="entry name" value="INNER MEMBRANE PROTEIN YABI"/>
    <property type="match status" value="1"/>
</dbReference>
<evidence type="ECO:0000256" key="5">
    <source>
        <dbReference type="ARBA" id="ARBA00022989"/>
    </source>
</evidence>
<feature type="transmembrane region" description="Helical" evidence="7">
    <location>
        <begin position="242"/>
        <end position="263"/>
    </location>
</feature>
<feature type="transmembrane region" description="Helical" evidence="7">
    <location>
        <begin position="178"/>
        <end position="197"/>
    </location>
</feature>
<evidence type="ECO:0000313" key="9">
    <source>
        <dbReference type="EMBL" id="AKO51719.1"/>
    </source>
</evidence>
<feature type="transmembrane region" description="Helical" evidence="7">
    <location>
        <begin position="420"/>
        <end position="438"/>
    </location>
</feature>
<dbReference type="AlphaFoldDB" id="A0A0H4HYF5"/>
<feature type="transmembrane region" description="Helical" evidence="7">
    <location>
        <begin position="362"/>
        <end position="382"/>
    </location>
</feature>
<proteinExistence type="inferred from homology"/>
<dbReference type="Proteomes" id="UP000036406">
    <property type="component" value="Chromosome"/>
</dbReference>
<dbReference type="EMBL" id="CP011494">
    <property type="protein sequence ID" value="AKO51719.1"/>
    <property type="molecule type" value="Genomic_DNA"/>
</dbReference>
<gene>
    <name evidence="9" type="ORF">ABA45_04185</name>
</gene>
<organism evidence="9 10">
    <name type="scientific">Marinobacter psychrophilus</name>
    <dbReference type="NCBI Taxonomy" id="330734"/>
    <lineage>
        <taxon>Bacteria</taxon>
        <taxon>Pseudomonadati</taxon>
        <taxon>Pseudomonadota</taxon>
        <taxon>Gammaproteobacteria</taxon>
        <taxon>Pseudomonadales</taxon>
        <taxon>Marinobacteraceae</taxon>
        <taxon>Marinobacter</taxon>
    </lineage>
</organism>
<comment type="subcellular location">
    <subcellularLocation>
        <location evidence="1">Cell membrane</location>
        <topology evidence="1">Multi-pass membrane protein</topology>
    </subcellularLocation>
</comment>
<reference evidence="9 10" key="1">
    <citation type="submission" date="2015-05" db="EMBL/GenBank/DDBJ databases">
        <title>Complete genome of Marinobacter psychrophilus strain 20041T isolated from sea-ice of the Canadian Basin.</title>
        <authorList>
            <person name="Song L."/>
            <person name="Ren L."/>
            <person name="Yu Y."/>
            <person name="Wang X."/>
        </authorList>
    </citation>
    <scope>NUCLEOTIDE SEQUENCE [LARGE SCALE GENOMIC DNA]</scope>
    <source>
        <strain evidence="9 10">20041</strain>
    </source>
</reference>
<feature type="transmembrane region" description="Helical" evidence="7">
    <location>
        <begin position="394"/>
        <end position="414"/>
    </location>
</feature>
<keyword evidence="10" id="KW-1185">Reference proteome</keyword>
<keyword evidence="3" id="KW-1003">Cell membrane</keyword>
<sequence>MQSWLGELSALVAANPGWLSAALFATALVESLAIAGLLVPGVAILFALTALAGQTGMALGEALFWVFFGAIVGDTLSFALGRLLTGRLNNVWPMSRYPAIVTRGEAFFYRHGAFSIVAGRFIGPIRPIIPLVAGALWMPWHRFFVFNISSAIAWAPVYVLPGFLVGSALTSELRPPPHVYAVSLVSVGVLLLVYLVLFRAHLGLTGHGRVYQYLEQLMQNYRASHRFWHLYSKQRPTNQGEFPLASLMLGLGSASLFVLWGQLTVFTDILRPFDQAVLEWFAAWRQPLLDIPAIAITSLSDPAILLIATALACLALAFRGFYAGALHCLAAGVLTTVLVWALKNGFAAARPEIVFAPPQSASFPSGHTAGITVLVTLAASFIAAEAGARKRWQIYTLASLPLLPVALSRLYLGVHWFSDIVGGLLLGLAVTGLVRASYSRYDRIALYPDSTTAAAFTAWLVFCGGYLYLRWPQALADYAPAVS</sequence>
<dbReference type="Gene3D" id="1.20.144.10">
    <property type="entry name" value="Phosphatidic acid phosphatase type 2/haloperoxidase"/>
    <property type="match status" value="1"/>
</dbReference>
<keyword evidence="5 7" id="KW-1133">Transmembrane helix</keyword>
<evidence type="ECO:0000256" key="7">
    <source>
        <dbReference type="SAM" id="Phobius"/>
    </source>
</evidence>
<dbReference type="GO" id="GO:0005886">
    <property type="term" value="C:plasma membrane"/>
    <property type="evidence" value="ECO:0007669"/>
    <property type="project" value="UniProtKB-SubCell"/>
</dbReference>
<feature type="transmembrane region" description="Helical" evidence="7">
    <location>
        <begin position="63"/>
        <end position="84"/>
    </location>
</feature>
<feature type="transmembrane region" description="Helical" evidence="7">
    <location>
        <begin position="144"/>
        <end position="166"/>
    </location>
</feature>
<feature type="transmembrane region" description="Helical" evidence="7">
    <location>
        <begin position="113"/>
        <end position="137"/>
    </location>
</feature>
<comment type="similarity">
    <text evidence="2">Belongs to the DedA family.</text>
</comment>
<evidence type="ECO:0000256" key="6">
    <source>
        <dbReference type="ARBA" id="ARBA00023136"/>
    </source>
</evidence>
<dbReference type="InterPro" id="IPR000326">
    <property type="entry name" value="PAP2/HPO"/>
</dbReference>